<keyword evidence="5" id="KW-1185">Reference proteome</keyword>
<evidence type="ECO:0000256" key="1">
    <source>
        <dbReference type="ARBA" id="ARBA00022603"/>
    </source>
</evidence>
<dbReference type="SUPFAM" id="SSF53335">
    <property type="entry name" value="S-adenosyl-L-methionine-dependent methyltransferases"/>
    <property type="match status" value="1"/>
</dbReference>
<dbReference type="InterPro" id="IPR002052">
    <property type="entry name" value="DNA_methylase_N6_adenine_CS"/>
</dbReference>
<keyword evidence="2 4" id="KW-0808">Transferase</keyword>
<sequence length="204" mass="22532">MRVIAGEHKGRRLTAVPGKGTRPTTDKVKESIFNMIGPYFDGGWALDLYAGTGGLGIEALSRGAERAVFVERDAKAFAVVKQNLAACRLEQQADLYRMDADRAIRTLATRKQAFDLVFLDPPYAHQKIAEEIQQLQDLNMLAEGAWIIAEHDVGVKLPEEIGDCVQDRASTYGDTAVTLYYFDRESQEEESDESTGEAAQSEEG</sequence>
<evidence type="ECO:0000313" key="5">
    <source>
        <dbReference type="Proteomes" id="UP000596248"/>
    </source>
</evidence>
<dbReference type="CDD" id="cd02440">
    <property type="entry name" value="AdoMet_MTases"/>
    <property type="match status" value="1"/>
</dbReference>
<dbReference type="PANTHER" id="PTHR43542:SF1">
    <property type="entry name" value="METHYLTRANSFERASE"/>
    <property type="match status" value="1"/>
</dbReference>
<feature type="region of interest" description="Disordered" evidence="3">
    <location>
        <begin position="183"/>
        <end position="204"/>
    </location>
</feature>
<dbReference type="PROSITE" id="PS00092">
    <property type="entry name" value="N6_MTASE"/>
    <property type="match status" value="1"/>
</dbReference>
<dbReference type="InterPro" id="IPR004398">
    <property type="entry name" value="RNA_MeTrfase_RsmD"/>
</dbReference>
<dbReference type="InterPro" id="IPR029063">
    <property type="entry name" value="SAM-dependent_MTases_sf"/>
</dbReference>
<feature type="compositionally biased region" description="Acidic residues" evidence="3">
    <location>
        <begin position="186"/>
        <end position="204"/>
    </location>
</feature>
<dbReference type="GO" id="GO:0052913">
    <property type="term" value="F:16S rRNA (guanine(966)-N(2))-methyltransferase activity"/>
    <property type="evidence" value="ECO:0007669"/>
    <property type="project" value="UniProtKB-EC"/>
</dbReference>
<evidence type="ECO:0000313" key="4">
    <source>
        <dbReference type="EMBL" id="QRG65556.1"/>
    </source>
</evidence>
<evidence type="ECO:0000256" key="2">
    <source>
        <dbReference type="ARBA" id="ARBA00022679"/>
    </source>
</evidence>
<reference evidence="4 5" key="1">
    <citation type="submission" date="2021-01" db="EMBL/GenBank/DDBJ databases">
        <title>Identification of strong promoters based on the transcriptome of Brevibacillus choshinensis.</title>
        <authorList>
            <person name="Yao D."/>
            <person name="Zhang K."/>
            <person name="Wu J."/>
        </authorList>
    </citation>
    <scope>NUCLEOTIDE SEQUENCE [LARGE SCALE GENOMIC DNA]</scope>
    <source>
        <strain evidence="4 5">HPD31-SP3</strain>
    </source>
</reference>
<proteinExistence type="predicted"/>
<dbReference type="Pfam" id="PF03602">
    <property type="entry name" value="Cons_hypoth95"/>
    <property type="match status" value="1"/>
</dbReference>
<accession>A0ABX7FJN9</accession>
<dbReference type="PANTHER" id="PTHR43542">
    <property type="entry name" value="METHYLTRANSFERASE"/>
    <property type="match status" value="1"/>
</dbReference>
<protein>
    <submittedName>
        <fullName evidence="4">16S rRNA (Guanine(966)-N(2))-methyltransferase RsmD</fullName>
        <ecNumber evidence="4">2.1.1.171</ecNumber>
    </submittedName>
</protein>
<organism evidence="4 5">
    <name type="scientific">Brevibacillus choshinensis</name>
    <dbReference type="NCBI Taxonomy" id="54911"/>
    <lineage>
        <taxon>Bacteria</taxon>
        <taxon>Bacillati</taxon>
        <taxon>Bacillota</taxon>
        <taxon>Bacilli</taxon>
        <taxon>Bacillales</taxon>
        <taxon>Paenibacillaceae</taxon>
        <taxon>Brevibacillus</taxon>
    </lineage>
</organism>
<name>A0ABX7FJN9_BRECH</name>
<dbReference type="Gene3D" id="3.40.50.150">
    <property type="entry name" value="Vaccinia Virus protein VP39"/>
    <property type="match status" value="1"/>
</dbReference>
<evidence type="ECO:0000256" key="3">
    <source>
        <dbReference type="SAM" id="MobiDB-lite"/>
    </source>
</evidence>
<gene>
    <name evidence="4" type="primary">rsmD</name>
    <name evidence="4" type="ORF">JNE38_18245</name>
</gene>
<dbReference type="PIRSF" id="PIRSF004553">
    <property type="entry name" value="CHP00095"/>
    <property type="match status" value="1"/>
</dbReference>
<dbReference type="EC" id="2.1.1.171" evidence="4"/>
<dbReference type="RefSeq" id="WP_203255065.1">
    <property type="nucleotide sequence ID" value="NZ_CP069127.1"/>
</dbReference>
<dbReference type="EMBL" id="CP069127">
    <property type="protein sequence ID" value="QRG65556.1"/>
    <property type="molecule type" value="Genomic_DNA"/>
</dbReference>
<dbReference type="Proteomes" id="UP000596248">
    <property type="component" value="Chromosome"/>
</dbReference>
<keyword evidence="1 4" id="KW-0489">Methyltransferase</keyword>
<dbReference type="NCBIfam" id="TIGR00095">
    <property type="entry name" value="16S rRNA (guanine(966)-N(2))-methyltransferase RsmD"/>
    <property type="match status" value="1"/>
</dbReference>